<proteinExistence type="predicted"/>
<dbReference type="Gene3D" id="3.90.550.20">
    <property type="match status" value="1"/>
</dbReference>
<dbReference type="AlphaFoldDB" id="L0NDD0"/>
<reference evidence="1 2" key="1">
    <citation type="journal article" date="2013" name="Genome Biol. Evol.">
        <title>Life in an arsenic-containing gold mine: genome and physiology of the autotrophic arsenite-oxidizing bacterium rhizobium sp. NT-26.</title>
        <authorList>
            <person name="Andres J."/>
            <person name="Arsene-Ploetze F."/>
            <person name="Barbe V."/>
            <person name="Brochier-Armanet C."/>
            <person name="Cleiss-Arnold J."/>
            <person name="Coppee J.Y."/>
            <person name="Dillies M.A."/>
            <person name="Geist"/>
            <person name="L"/>
            <person name="Joublin A."/>
            <person name="Koechler S."/>
            <person name="Lassalle F."/>
            <person name="Marchal M."/>
            <person name="Medigue C."/>
            <person name="Muller D."/>
            <person name="Nesme X."/>
            <person name="Plewniak F."/>
            <person name="Proux C."/>
            <person name="Ramirez-Bahena M.H."/>
            <person name="Schenowitz C."/>
            <person name="Sismeiro O."/>
            <person name="Vallenet D."/>
            <person name="Santini J.M."/>
            <person name="Bertin P.N."/>
        </authorList>
    </citation>
    <scope>NUCLEOTIDE SEQUENCE [LARGE SCALE GENOMIC DNA]</scope>
    <source>
        <strain evidence="1 2">NT-26</strain>
    </source>
</reference>
<dbReference type="STRING" id="1125847.NT26_0588"/>
<dbReference type="Proteomes" id="UP000010792">
    <property type="component" value="Chromosome"/>
</dbReference>
<dbReference type="EMBL" id="FO082820">
    <property type="protein sequence ID" value="CCF18312.1"/>
    <property type="molecule type" value="Genomic_DNA"/>
</dbReference>
<dbReference type="GO" id="GO:0006487">
    <property type="term" value="P:protein N-linked glycosylation"/>
    <property type="evidence" value="ECO:0007669"/>
    <property type="project" value="TreeGrafter"/>
</dbReference>
<dbReference type="InterPro" id="IPR039367">
    <property type="entry name" value="Och1-like"/>
</dbReference>
<name>L0NDD0_9HYPH</name>
<keyword evidence="1" id="KW-0808">Transferase</keyword>
<dbReference type="Pfam" id="PF04488">
    <property type="entry name" value="Gly_transf_sug"/>
    <property type="match status" value="1"/>
</dbReference>
<dbReference type="PANTHER" id="PTHR31834">
    <property type="entry name" value="INITIATION-SPECIFIC ALPHA-1,6-MANNOSYLTRANSFERASE"/>
    <property type="match status" value="1"/>
</dbReference>
<evidence type="ECO:0000313" key="1">
    <source>
        <dbReference type="EMBL" id="CCF18312.1"/>
    </source>
</evidence>
<dbReference type="PANTHER" id="PTHR31834:SF1">
    <property type="entry name" value="INITIATION-SPECIFIC ALPHA-1,6-MANNOSYLTRANSFERASE"/>
    <property type="match status" value="1"/>
</dbReference>
<protein>
    <submittedName>
        <fullName evidence="1">Putative Glycoside transferase family 32</fullName>
    </submittedName>
</protein>
<accession>L0NDD0</accession>
<dbReference type="RefSeq" id="WP_052637270.1">
    <property type="nucleotide sequence ID" value="NZ_FO082820.1"/>
</dbReference>
<sequence>MIPQRVSQTWRSKSLPSEARRLQQSWTGNNPDFVHSLFDDDECTEVVAEVAPQFLDDYLSFPYPVMRADFFRYAVIYRDGGIYADIDMECVRPMQPLLSIAPAIFSIEAHVSSRRQRELSYPKPLQIANCIFAAESGHSFLWEAIERSIELVRMRPRIDRSEIEDLTGPHMLTRLFFEKPRTDIAALAQIVLMPPRHYPDIWPLNANIHARHHFFGSWKSSPARRSIARRWIERDRWPNPFPASYLDSTLTKAGFGGCFRQVS</sequence>
<dbReference type="KEGG" id="rht:NT26_0588"/>
<dbReference type="InterPro" id="IPR007577">
    <property type="entry name" value="GlycoTrfase_DXD_sugar-bd_CS"/>
</dbReference>
<gene>
    <name evidence="1" type="ORF">NT26_0588</name>
</gene>
<keyword evidence="2" id="KW-1185">Reference proteome</keyword>
<dbReference type="InterPro" id="IPR029044">
    <property type="entry name" value="Nucleotide-diphossugar_trans"/>
</dbReference>
<evidence type="ECO:0000313" key="2">
    <source>
        <dbReference type="Proteomes" id="UP000010792"/>
    </source>
</evidence>
<dbReference type="SUPFAM" id="SSF53448">
    <property type="entry name" value="Nucleotide-diphospho-sugar transferases"/>
    <property type="match status" value="1"/>
</dbReference>
<dbReference type="GO" id="GO:0000009">
    <property type="term" value="F:alpha-1,6-mannosyltransferase activity"/>
    <property type="evidence" value="ECO:0007669"/>
    <property type="project" value="InterPro"/>
</dbReference>
<organism evidence="1 2">
    <name type="scientific">Pseudorhizobium banfieldiae</name>
    <dbReference type="NCBI Taxonomy" id="1125847"/>
    <lineage>
        <taxon>Bacteria</taxon>
        <taxon>Pseudomonadati</taxon>
        <taxon>Pseudomonadota</taxon>
        <taxon>Alphaproteobacteria</taxon>
        <taxon>Hyphomicrobiales</taxon>
        <taxon>Rhizobiaceae</taxon>
        <taxon>Rhizobium/Agrobacterium group</taxon>
        <taxon>Pseudorhizobium</taxon>
    </lineage>
</organism>